<gene>
    <name evidence="1" type="ORF">MENTE1834_LOCUS35664</name>
</gene>
<protein>
    <submittedName>
        <fullName evidence="1">Uncharacterized protein</fullName>
    </submittedName>
</protein>
<organism evidence="1 2">
    <name type="scientific">Meloidogyne enterolobii</name>
    <name type="common">Root-knot nematode worm</name>
    <name type="synonym">Meloidogyne mayaguensis</name>
    <dbReference type="NCBI Taxonomy" id="390850"/>
    <lineage>
        <taxon>Eukaryota</taxon>
        <taxon>Metazoa</taxon>
        <taxon>Ecdysozoa</taxon>
        <taxon>Nematoda</taxon>
        <taxon>Chromadorea</taxon>
        <taxon>Rhabditida</taxon>
        <taxon>Tylenchina</taxon>
        <taxon>Tylenchomorpha</taxon>
        <taxon>Tylenchoidea</taxon>
        <taxon>Meloidogynidae</taxon>
        <taxon>Meloidogyninae</taxon>
        <taxon>Meloidogyne</taxon>
    </lineage>
</organism>
<keyword evidence="2" id="KW-1185">Reference proteome</keyword>
<reference evidence="1" key="1">
    <citation type="submission" date="2023-11" db="EMBL/GenBank/DDBJ databases">
        <authorList>
            <person name="Poullet M."/>
        </authorList>
    </citation>
    <scope>NUCLEOTIDE SEQUENCE</scope>
    <source>
        <strain evidence="1">E1834</strain>
    </source>
</reference>
<proteinExistence type="predicted"/>
<dbReference type="EMBL" id="CAVMJV010000069">
    <property type="protein sequence ID" value="CAK5088027.1"/>
    <property type="molecule type" value="Genomic_DNA"/>
</dbReference>
<dbReference type="Proteomes" id="UP001497535">
    <property type="component" value="Unassembled WGS sequence"/>
</dbReference>
<accession>A0ACB1ABU3</accession>
<evidence type="ECO:0000313" key="2">
    <source>
        <dbReference type="Proteomes" id="UP001497535"/>
    </source>
</evidence>
<comment type="caution">
    <text evidence="1">The sequence shown here is derived from an EMBL/GenBank/DDBJ whole genome shotgun (WGS) entry which is preliminary data.</text>
</comment>
<sequence>MNKDVFNQFINHIEFSKFFKYLNIKKENNPENIKKIKELKTVMNKLKKLQFDTLLEYLGICKAIPSDHMAKAYCMDFISKMQGLHEMFEAKLINVTMAKDNTEADHKLSDVEKETFDKIIENTKPPKQENANFIHYIYNAVKNAPIGQMNDFKNLWQKEHKD</sequence>
<evidence type="ECO:0000313" key="1">
    <source>
        <dbReference type="EMBL" id="CAK5088027.1"/>
    </source>
</evidence>
<name>A0ACB1ABU3_MELEN</name>